<evidence type="ECO:0000256" key="4">
    <source>
        <dbReference type="ARBA" id="ARBA00023186"/>
    </source>
</evidence>
<keyword evidence="6" id="KW-1185">Reference proteome</keyword>
<evidence type="ECO:0000256" key="1">
    <source>
        <dbReference type="ARBA" id="ARBA00004496"/>
    </source>
</evidence>
<accession>A0ABW7X936</accession>
<reference evidence="5 6" key="1">
    <citation type="submission" date="2024-10" db="EMBL/GenBank/DDBJ databases">
        <title>The Natural Products Discovery Center: Release of the First 8490 Sequenced Strains for Exploring Actinobacteria Biosynthetic Diversity.</title>
        <authorList>
            <person name="Kalkreuter E."/>
            <person name="Kautsar S.A."/>
            <person name="Yang D."/>
            <person name="Bader C.D."/>
            <person name="Teijaro C.N."/>
            <person name="Fluegel L."/>
            <person name="Davis C.M."/>
            <person name="Simpson J.R."/>
            <person name="Lauterbach L."/>
            <person name="Steele A.D."/>
            <person name="Gui C."/>
            <person name="Meng S."/>
            <person name="Li G."/>
            <person name="Viehrig K."/>
            <person name="Ye F."/>
            <person name="Su P."/>
            <person name="Kiefer A.F."/>
            <person name="Nichols A."/>
            <person name="Cepeda A.J."/>
            <person name="Yan W."/>
            <person name="Fan B."/>
            <person name="Jiang Y."/>
            <person name="Adhikari A."/>
            <person name="Zheng C.-J."/>
            <person name="Schuster L."/>
            <person name="Cowan T.M."/>
            <person name="Smanski M.J."/>
            <person name="Chevrette M.G."/>
            <person name="De Carvalho L.P.S."/>
            <person name="Shen B."/>
        </authorList>
    </citation>
    <scope>NUCLEOTIDE SEQUENCE [LARGE SCALE GENOMIC DNA]</scope>
    <source>
        <strain evidence="5 6">NPDC019275</strain>
    </source>
</reference>
<name>A0ABW7X936_9NOCA</name>
<keyword evidence="3" id="KW-0963">Cytoplasm</keyword>
<dbReference type="RefSeq" id="WP_397094982.1">
    <property type="nucleotide sequence ID" value="NZ_JBIRYO010000026.1"/>
</dbReference>
<evidence type="ECO:0000313" key="6">
    <source>
        <dbReference type="Proteomes" id="UP001611415"/>
    </source>
</evidence>
<sequence length="272" mass="30264">MSRTWKFTDHEFMALWSRIKGANLPQPFTFISDLASHEAYVRELRRIRESWRGTEDAVRDRMAEDVLGPDLGLIVRAFDPSDHRRIEGRIRLLAVRREERGYVVKQLPGRTFEHAGGYTVTECDPLALARLVVEELPKVDAGKNGSIKLPMPEDQEMDDSAGTSGLWDDPYGGSSSASVAAAKFESTVATMQGTIEVFQGRSIFGPRGQIQRVLEWRDLPDDGRYVIAPSSPPIAQAADAARFVAMINTEIATVVRAIKDERMSQGAYDLPA</sequence>
<comment type="similarity">
    <text evidence="2">Belongs to the EspG family.</text>
</comment>
<evidence type="ECO:0000256" key="2">
    <source>
        <dbReference type="ARBA" id="ARBA00006411"/>
    </source>
</evidence>
<protein>
    <submittedName>
        <fullName evidence="5">ESX secretion-associated protein EspG</fullName>
    </submittedName>
</protein>
<proteinExistence type="inferred from homology"/>
<keyword evidence="4" id="KW-0143">Chaperone</keyword>
<comment type="subcellular location">
    <subcellularLocation>
        <location evidence="1">Cytoplasm</location>
    </subcellularLocation>
</comment>
<gene>
    <name evidence="5" type="ORF">ACH49W_29975</name>
</gene>
<dbReference type="InterPro" id="IPR025734">
    <property type="entry name" value="EspG"/>
</dbReference>
<dbReference type="Pfam" id="PF14011">
    <property type="entry name" value="ESX-1_EspG"/>
    <property type="match status" value="1"/>
</dbReference>
<dbReference type="Proteomes" id="UP001611415">
    <property type="component" value="Unassembled WGS sequence"/>
</dbReference>
<evidence type="ECO:0000256" key="3">
    <source>
        <dbReference type="ARBA" id="ARBA00022490"/>
    </source>
</evidence>
<comment type="caution">
    <text evidence="5">The sequence shown here is derived from an EMBL/GenBank/DDBJ whole genome shotgun (WGS) entry which is preliminary data.</text>
</comment>
<dbReference type="EMBL" id="JBIRYO010000026">
    <property type="protein sequence ID" value="MFI2477625.1"/>
    <property type="molecule type" value="Genomic_DNA"/>
</dbReference>
<organism evidence="5 6">
    <name type="scientific">Nocardia xishanensis</name>
    <dbReference type="NCBI Taxonomy" id="238964"/>
    <lineage>
        <taxon>Bacteria</taxon>
        <taxon>Bacillati</taxon>
        <taxon>Actinomycetota</taxon>
        <taxon>Actinomycetes</taxon>
        <taxon>Mycobacteriales</taxon>
        <taxon>Nocardiaceae</taxon>
        <taxon>Nocardia</taxon>
    </lineage>
</organism>
<evidence type="ECO:0000313" key="5">
    <source>
        <dbReference type="EMBL" id="MFI2477625.1"/>
    </source>
</evidence>